<protein>
    <submittedName>
        <fullName evidence="8">Cytochrome C</fullName>
    </submittedName>
</protein>
<keyword evidence="9" id="KW-1185">Reference proteome</keyword>
<name>A0A2N8KMD9_9BURK</name>
<sequence length="138" mass="13692">MQAHARPIAALLGAAALALLAGCEDGRPPLAPAGPAAAQADPARGRGLVAARGCVACHTVPGVRGPRSNVGPPLEDLARRAYLGGALPNTPANLARWLLDPPAFNPGTAMPDMDLTPAEAADIAAFLLAPASSGGRAP</sequence>
<dbReference type="InterPro" id="IPR009056">
    <property type="entry name" value="Cyt_c-like_dom"/>
</dbReference>
<feature type="domain" description="Cytochrome c" evidence="6">
    <location>
        <begin position="40"/>
        <end position="131"/>
    </location>
</feature>
<keyword evidence="5" id="KW-0732">Signal</keyword>
<evidence type="ECO:0000256" key="3">
    <source>
        <dbReference type="ARBA" id="ARBA00023004"/>
    </source>
</evidence>
<gene>
    <name evidence="7" type="ORF">C1I89_10520</name>
    <name evidence="8" type="ORF">C1I89_10530</name>
</gene>
<dbReference type="Gene3D" id="1.10.760.10">
    <property type="entry name" value="Cytochrome c-like domain"/>
    <property type="match status" value="1"/>
</dbReference>
<keyword evidence="3 4" id="KW-0408">Iron</keyword>
<accession>A0A2N8KMD9</accession>
<feature type="signal peptide" evidence="5">
    <location>
        <begin position="1"/>
        <end position="21"/>
    </location>
</feature>
<dbReference type="PROSITE" id="PS51007">
    <property type="entry name" value="CYTC"/>
    <property type="match status" value="1"/>
</dbReference>
<evidence type="ECO:0000256" key="4">
    <source>
        <dbReference type="PROSITE-ProRule" id="PRU00433"/>
    </source>
</evidence>
<keyword evidence="1 4" id="KW-0349">Heme</keyword>
<evidence type="ECO:0000256" key="1">
    <source>
        <dbReference type="ARBA" id="ARBA00022617"/>
    </source>
</evidence>
<dbReference type="InterPro" id="IPR036909">
    <property type="entry name" value="Cyt_c-like_dom_sf"/>
</dbReference>
<feature type="chain" id="PRO_5015084549" evidence="5">
    <location>
        <begin position="22"/>
        <end position="138"/>
    </location>
</feature>
<evidence type="ECO:0000259" key="6">
    <source>
        <dbReference type="PROSITE" id="PS51007"/>
    </source>
</evidence>
<dbReference type="EMBL" id="POQS01000002">
    <property type="protein sequence ID" value="PND34605.1"/>
    <property type="molecule type" value="Genomic_DNA"/>
</dbReference>
<organism evidence="8 9">
    <name type="scientific">Achromobacter pulmonis</name>
    <dbReference type="NCBI Taxonomy" id="1389932"/>
    <lineage>
        <taxon>Bacteria</taxon>
        <taxon>Pseudomonadati</taxon>
        <taxon>Pseudomonadota</taxon>
        <taxon>Betaproteobacteria</taxon>
        <taxon>Burkholderiales</taxon>
        <taxon>Alcaligenaceae</taxon>
        <taxon>Achromobacter</taxon>
    </lineage>
</organism>
<dbReference type="Proteomes" id="UP000235994">
    <property type="component" value="Unassembled WGS sequence"/>
</dbReference>
<dbReference type="SUPFAM" id="SSF46626">
    <property type="entry name" value="Cytochrome c"/>
    <property type="match status" value="1"/>
</dbReference>
<proteinExistence type="predicted"/>
<evidence type="ECO:0000313" key="8">
    <source>
        <dbReference type="EMBL" id="PND34605.1"/>
    </source>
</evidence>
<dbReference type="RefSeq" id="WP_102772664.1">
    <property type="nucleotide sequence ID" value="NZ_POQS01000002.1"/>
</dbReference>
<evidence type="ECO:0000313" key="9">
    <source>
        <dbReference type="Proteomes" id="UP000235994"/>
    </source>
</evidence>
<evidence type="ECO:0000313" key="7">
    <source>
        <dbReference type="EMBL" id="PND34603.1"/>
    </source>
</evidence>
<comment type="caution">
    <text evidence="8">The sequence shown here is derived from an EMBL/GenBank/DDBJ whole genome shotgun (WGS) entry which is preliminary data.</text>
</comment>
<dbReference type="AlphaFoldDB" id="A0A2N8KMD9"/>
<evidence type="ECO:0000256" key="5">
    <source>
        <dbReference type="SAM" id="SignalP"/>
    </source>
</evidence>
<reference evidence="8 9" key="1">
    <citation type="submission" date="2018-01" db="EMBL/GenBank/DDBJ databases">
        <title>The draft genome of an aniline degradation strain ANB-1.</title>
        <authorList>
            <person name="Zhang L."/>
            <person name="Jiang J."/>
        </authorList>
    </citation>
    <scope>NUCLEOTIDE SEQUENCE [LARGE SCALE GENOMIC DNA]</scope>
    <source>
        <strain evidence="8 9">ANB-1</strain>
    </source>
</reference>
<dbReference type="GO" id="GO:0020037">
    <property type="term" value="F:heme binding"/>
    <property type="evidence" value="ECO:0007669"/>
    <property type="project" value="InterPro"/>
</dbReference>
<evidence type="ECO:0000256" key="2">
    <source>
        <dbReference type="ARBA" id="ARBA00022723"/>
    </source>
</evidence>
<keyword evidence="2 4" id="KW-0479">Metal-binding</keyword>
<dbReference type="EMBL" id="POQS01000002">
    <property type="protein sequence ID" value="PND34603.1"/>
    <property type="molecule type" value="Genomic_DNA"/>
</dbReference>
<dbReference type="PROSITE" id="PS51257">
    <property type="entry name" value="PROKAR_LIPOPROTEIN"/>
    <property type="match status" value="1"/>
</dbReference>
<dbReference type="GO" id="GO:0046872">
    <property type="term" value="F:metal ion binding"/>
    <property type="evidence" value="ECO:0007669"/>
    <property type="project" value="UniProtKB-KW"/>
</dbReference>
<dbReference type="GO" id="GO:0009055">
    <property type="term" value="F:electron transfer activity"/>
    <property type="evidence" value="ECO:0007669"/>
    <property type="project" value="InterPro"/>
</dbReference>
<dbReference type="Pfam" id="PF00034">
    <property type="entry name" value="Cytochrom_C"/>
    <property type="match status" value="1"/>
</dbReference>